<evidence type="ECO:0000313" key="2">
    <source>
        <dbReference type="Proteomes" id="UP001164250"/>
    </source>
</evidence>
<sequence>MQAQTVYGALHALQTLSQICQFNFKSRIIDVPMTPWTISDKPRFPFRGLLIDTSRHYQPVPVIKSVIDSMAYAKLVRNSALSKLLFYAQKRGINVLAEIDVPGHAFSWGVGYPSLWPSKDCQQPLDVSNDFTFKVIDGILSDFSKVFKFKFVHLGGDEVNTSCWRTTSHISKWLKQQGMNESEAYQYFVLKAQKIALSHGYELVNWEETFNNFGKKLSPKTVVHNWLGSGVAENVVKAGLRCIVSNQDKWYLDHLDTPWQQFYLNEPLTNIKESSQQKLVIGGEVCMWGETVDASDIQQTIWPRAAAAAERLWTPYGKLAKDTTLVTGRLAHFRCLLNQRGIAAAPLATGGRGTPYEPDSCYKQ</sequence>
<keyword evidence="2" id="KW-1185">Reference proteome</keyword>
<gene>
    <name evidence="1" type="ORF">Patl1_11907</name>
</gene>
<name>A0ACC1A079_9ROSI</name>
<comment type="caution">
    <text evidence="1">The sequence shown here is derived from an EMBL/GenBank/DDBJ whole genome shotgun (WGS) entry which is preliminary data.</text>
</comment>
<reference evidence="2" key="1">
    <citation type="journal article" date="2023" name="G3 (Bethesda)">
        <title>Genome assembly and association tests identify interacting loci associated with vigor, precocity, and sex in interspecific pistachio rootstocks.</title>
        <authorList>
            <person name="Palmer W."/>
            <person name="Jacygrad E."/>
            <person name="Sagayaradj S."/>
            <person name="Cavanaugh K."/>
            <person name="Han R."/>
            <person name="Bertier L."/>
            <person name="Beede B."/>
            <person name="Kafkas S."/>
            <person name="Golino D."/>
            <person name="Preece J."/>
            <person name="Michelmore R."/>
        </authorList>
    </citation>
    <scope>NUCLEOTIDE SEQUENCE [LARGE SCALE GENOMIC DNA]</scope>
</reference>
<evidence type="ECO:0000313" key="1">
    <source>
        <dbReference type="EMBL" id="KAJ0080855.1"/>
    </source>
</evidence>
<accession>A0ACC1A079</accession>
<protein>
    <submittedName>
        <fullName evidence="1">Uncharacterized protein</fullName>
    </submittedName>
</protein>
<dbReference type="Proteomes" id="UP001164250">
    <property type="component" value="Chromosome 12"/>
</dbReference>
<dbReference type="EMBL" id="CM047908">
    <property type="protein sequence ID" value="KAJ0080855.1"/>
    <property type="molecule type" value="Genomic_DNA"/>
</dbReference>
<proteinExistence type="predicted"/>
<organism evidence="1 2">
    <name type="scientific">Pistacia atlantica</name>
    <dbReference type="NCBI Taxonomy" id="434234"/>
    <lineage>
        <taxon>Eukaryota</taxon>
        <taxon>Viridiplantae</taxon>
        <taxon>Streptophyta</taxon>
        <taxon>Embryophyta</taxon>
        <taxon>Tracheophyta</taxon>
        <taxon>Spermatophyta</taxon>
        <taxon>Magnoliopsida</taxon>
        <taxon>eudicotyledons</taxon>
        <taxon>Gunneridae</taxon>
        <taxon>Pentapetalae</taxon>
        <taxon>rosids</taxon>
        <taxon>malvids</taxon>
        <taxon>Sapindales</taxon>
        <taxon>Anacardiaceae</taxon>
        <taxon>Pistacia</taxon>
    </lineage>
</organism>